<proteinExistence type="inferred from homology"/>
<keyword evidence="11" id="KW-0175">Coiled coil</keyword>
<dbReference type="InterPro" id="IPR050059">
    <property type="entry name" value="ATP_synthase_B_chain"/>
</dbReference>
<keyword evidence="5 12" id="KW-0812">Transmembrane</keyword>
<keyword evidence="7 12" id="KW-1133">Transmembrane helix</keyword>
<evidence type="ECO:0000256" key="6">
    <source>
        <dbReference type="ARBA" id="ARBA00022781"/>
    </source>
</evidence>
<dbReference type="EMBL" id="BARV01029616">
    <property type="protein sequence ID" value="GAI33053.1"/>
    <property type="molecule type" value="Genomic_DNA"/>
</dbReference>
<evidence type="ECO:0000256" key="7">
    <source>
        <dbReference type="ARBA" id="ARBA00022989"/>
    </source>
</evidence>
<comment type="similarity">
    <text evidence="2">Belongs to the ATPase B chain family.</text>
</comment>
<dbReference type="InterPro" id="IPR002146">
    <property type="entry name" value="ATP_synth_b/b'su_bac/chlpt"/>
</dbReference>
<keyword evidence="9 12" id="KW-0472">Membrane</keyword>
<evidence type="ECO:0000256" key="9">
    <source>
        <dbReference type="ARBA" id="ARBA00023136"/>
    </source>
</evidence>
<evidence type="ECO:0008006" key="14">
    <source>
        <dbReference type="Google" id="ProtNLM"/>
    </source>
</evidence>
<sequence length="80" mass="9671">MLIDSFTVIAQIINFLILVYLLKRFLFNRIIKIMDEREMQITGRMQDAEAAKEEAQKELEEQRRIREELQQKWNEMLAQA</sequence>
<dbReference type="PANTHER" id="PTHR33445">
    <property type="entry name" value="ATP SYNTHASE SUBUNIT B', CHLOROPLASTIC"/>
    <property type="match status" value="1"/>
</dbReference>
<evidence type="ECO:0000256" key="2">
    <source>
        <dbReference type="ARBA" id="ARBA00005513"/>
    </source>
</evidence>
<dbReference type="GO" id="GO:0015986">
    <property type="term" value="P:proton motive force-driven ATP synthesis"/>
    <property type="evidence" value="ECO:0007669"/>
    <property type="project" value="InterPro"/>
</dbReference>
<name>X1MP15_9ZZZZ</name>
<gene>
    <name evidence="13" type="ORF">S06H3_47184</name>
</gene>
<feature type="coiled-coil region" evidence="11">
    <location>
        <begin position="38"/>
        <end position="79"/>
    </location>
</feature>
<comment type="function">
    <text evidence="10">F(1)F(0) ATP synthase produces ATP from ADP in the presence of a proton or sodium gradient. F-type ATPases consist of two structural domains, F(1) containing the extramembraneous catalytic core and F(0) containing the membrane proton channel, linked together by a central stalk and a peripheral stalk. During catalysis, ATP synthesis in the catalytic domain of F(1) is coupled via a rotary mechanism of the central stalk subunits to proton translocation.</text>
</comment>
<dbReference type="GO" id="GO:0045259">
    <property type="term" value="C:proton-transporting ATP synthase complex"/>
    <property type="evidence" value="ECO:0007669"/>
    <property type="project" value="UniProtKB-KW"/>
</dbReference>
<dbReference type="GO" id="GO:0046961">
    <property type="term" value="F:proton-transporting ATPase activity, rotational mechanism"/>
    <property type="evidence" value="ECO:0007669"/>
    <property type="project" value="TreeGrafter"/>
</dbReference>
<keyword evidence="8" id="KW-0406">Ion transport</keyword>
<feature type="transmembrane region" description="Helical" evidence="12">
    <location>
        <begin position="6"/>
        <end position="27"/>
    </location>
</feature>
<reference evidence="13" key="1">
    <citation type="journal article" date="2014" name="Front. Microbiol.">
        <title>High frequency of phylogenetically diverse reductive dehalogenase-homologous genes in deep subseafloor sedimentary metagenomes.</title>
        <authorList>
            <person name="Kawai M."/>
            <person name="Futagami T."/>
            <person name="Toyoda A."/>
            <person name="Takaki Y."/>
            <person name="Nishi S."/>
            <person name="Hori S."/>
            <person name="Arai W."/>
            <person name="Tsubouchi T."/>
            <person name="Morono Y."/>
            <person name="Uchiyama I."/>
            <person name="Ito T."/>
            <person name="Fujiyama A."/>
            <person name="Inagaki F."/>
            <person name="Takami H."/>
        </authorList>
    </citation>
    <scope>NUCLEOTIDE SEQUENCE</scope>
    <source>
        <strain evidence="13">Expedition CK06-06</strain>
    </source>
</reference>
<feature type="non-terminal residue" evidence="13">
    <location>
        <position position="80"/>
    </location>
</feature>
<comment type="caution">
    <text evidence="13">The sequence shown here is derived from an EMBL/GenBank/DDBJ whole genome shotgun (WGS) entry which is preliminary data.</text>
</comment>
<comment type="subcellular location">
    <subcellularLocation>
        <location evidence="1">Membrane</location>
        <topology evidence="1">Single-pass membrane protein</topology>
    </subcellularLocation>
</comment>
<evidence type="ECO:0000256" key="10">
    <source>
        <dbReference type="ARBA" id="ARBA00025198"/>
    </source>
</evidence>
<dbReference type="CDD" id="cd06503">
    <property type="entry name" value="ATP-synt_Fo_b"/>
    <property type="match status" value="1"/>
</dbReference>
<evidence type="ECO:0000256" key="5">
    <source>
        <dbReference type="ARBA" id="ARBA00022692"/>
    </source>
</evidence>
<evidence type="ECO:0000256" key="11">
    <source>
        <dbReference type="SAM" id="Coils"/>
    </source>
</evidence>
<evidence type="ECO:0000256" key="4">
    <source>
        <dbReference type="ARBA" id="ARBA00022547"/>
    </source>
</evidence>
<keyword evidence="6" id="KW-0375">Hydrogen ion transport</keyword>
<protein>
    <recommendedName>
        <fullName evidence="14">ATP synthase YMF19-like N-terminal domain-containing protein</fullName>
    </recommendedName>
</protein>
<keyword evidence="3" id="KW-0813">Transport</keyword>
<dbReference type="Pfam" id="PF00430">
    <property type="entry name" value="ATP-synt_B"/>
    <property type="match status" value="1"/>
</dbReference>
<keyword evidence="4" id="KW-0138">CF(0)</keyword>
<evidence type="ECO:0000256" key="1">
    <source>
        <dbReference type="ARBA" id="ARBA00004167"/>
    </source>
</evidence>
<dbReference type="AlphaFoldDB" id="X1MP15"/>
<evidence type="ECO:0000256" key="12">
    <source>
        <dbReference type="SAM" id="Phobius"/>
    </source>
</evidence>
<evidence type="ECO:0000256" key="3">
    <source>
        <dbReference type="ARBA" id="ARBA00022448"/>
    </source>
</evidence>
<accession>X1MP15</accession>
<evidence type="ECO:0000313" key="13">
    <source>
        <dbReference type="EMBL" id="GAI33053.1"/>
    </source>
</evidence>
<organism evidence="13">
    <name type="scientific">marine sediment metagenome</name>
    <dbReference type="NCBI Taxonomy" id="412755"/>
    <lineage>
        <taxon>unclassified sequences</taxon>
        <taxon>metagenomes</taxon>
        <taxon>ecological metagenomes</taxon>
    </lineage>
</organism>
<dbReference type="PANTHER" id="PTHR33445:SF2">
    <property type="entry name" value="ATP SYNTHASE SUBUNIT B', CHLOROPLASTIC"/>
    <property type="match status" value="1"/>
</dbReference>
<evidence type="ECO:0000256" key="8">
    <source>
        <dbReference type="ARBA" id="ARBA00023065"/>
    </source>
</evidence>